<evidence type="ECO:0000256" key="2">
    <source>
        <dbReference type="ARBA" id="ARBA00022448"/>
    </source>
</evidence>
<evidence type="ECO:0000313" key="11">
    <source>
        <dbReference type="EMBL" id="EKV30736.1"/>
    </source>
</evidence>
<keyword evidence="4" id="KW-0762">Sugar transport</keyword>
<comment type="caution">
    <text evidence="11">The sequence shown here is derived from an EMBL/GenBank/DDBJ whole genome shotgun (WGS) entry which is preliminary data.</text>
</comment>
<keyword evidence="12" id="KW-1185">Reference proteome</keyword>
<dbReference type="PANTHER" id="PTHR43790:SF4">
    <property type="entry name" value="GUANOSINE IMPORT ATP-BINDING PROTEIN NUPO"/>
    <property type="match status" value="1"/>
</dbReference>
<dbReference type="PROSITE" id="PS00211">
    <property type="entry name" value="ABC_TRANSPORTER_1"/>
    <property type="match status" value="2"/>
</dbReference>
<evidence type="ECO:0000256" key="6">
    <source>
        <dbReference type="ARBA" id="ARBA00022741"/>
    </source>
</evidence>
<gene>
    <name evidence="11" type="ORF">C882_4073</name>
</gene>
<keyword evidence="3" id="KW-1003">Cell membrane</keyword>
<evidence type="ECO:0000256" key="1">
    <source>
        <dbReference type="ARBA" id="ARBA00004202"/>
    </source>
</evidence>
<dbReference type="PATRIC" id="fig|1238182.3.peg.1735"/>
<sequence length="531" mass="56428">MSPDIHSGSASANVSAGAVPRLALRGITKAFPGTVANDDVSLALRAGEIHALLGENGAGKSTLVKIVYGLLQADSGDVLWEGRPVVIPSPAEARKLGIGMVFQHFSLFDSLTVAENVALGIGDKTPMRVLEDRIREVSERYGLPLDPRRPVHALSVGERQRVEIVRCLLQDPKLLIMDEPTSVLTPQEAEQLFTTLRALRDEGRTILYISHKLDEIRALCGRATILRAGKVVDACDPTEKTARELAQMMIGSDYATPAGAAEDRKTGEARLTVHNLNLAASGPFGTTLVDVDLEVRGGEILGIAGVAGNGQAELLSALSGELLVQDAGSVRLEGVPAGHLGPRQRRAMGLGFVPEERLGRGAVPDMSLAENALLSRGTGDDMVSRGMIRFSRAHGLAEKIIDAYNVVAGKGAHATAKSLSGGNLQKFIIGREIMRKPRILIAAHPTWGVDAGAAAAIHQALMDLRDEGTAVLIVSQDLDELFVLSDRIAVMYHGRLSQSRPAHEATVEQIGLLMGGVFDTSDAWEGDAHAS</sequence>
<dbReference type="Pfam" id="PF00005">
    <property type="entry name" value="ABC_tran"/>
    <property type="match status" value="2"/>
</dbReference>
<dbReference type="STRING" id="1238182.C882_4073"/>
<feature type="domain" description="ABC transporter" evidence="10">
    <location>
        <begin position="273"/>
        <end position="518"/>
    </location>
</feature>
<evidence type="ECO:0000256" key="8">
    <source>
        <dbReference type="ARBA" id="ARBA00022967"/>
    </source>
</evidence>
<evidence type="ECO:0000256" key="9">
    <source>
        <dbReference type="ARBA" id="ARBA00023136"/>
    </source>
</evidence>
<dbReference type="SMART" id="SM00382">
    <property type="entry name" value="AAA"/>
    <property type="match status" value="1"/>
</dbReference>
<organism evidence="11 12">
    <name type="scientific">Caenispirillum salinarum AK4</name>
    <dbReference type="NCBI Taxonomy" id="1238182"/>
    <lineage>
        <taxon>Bacteria</taxon>
        <taxon>Pseudomonadati</taxon>
        <taxon>Pseudomonadota</taxon>
        <taxon>Alphaproteobacteria</taxon>
        <taxon>Rhodospirillales</taxon>
        <taxon>Novispirillaceae</taxon>
        <taxon>Caenispirillum</taxon>
    </lineage>
</organism>
<dbReference type="RefSeq" id="WP_009540181.1">
    <property type="nucleotide sequence ID" value="NZ_ANHY01000007.1"/>
</dbReference>
<dbReference type="InterPro" id="IPR027417">
    <property type="entry name" value="P-loop_NTPase"/>
</dbReference>
<dbReference type="GO" id="GO:0005524">
    <property type="term" value="F:ATP binding"/>
    <property type="evidence" value="ECO:0007669"/>
    <property type="project" value="UniProtKB-KW"/>
</dbReference>
<dbReference type="CDD" id="cd03216">
    <property type="entry name" value="ABC_Carb_Monos_I"/>
    <property type="match status" value="1"/>
</dbReference>
<keyword evidence="9" id="KW-0472">Membrane</keyword>
<dbReference type="FunFam" id="3.40.50.300:FF:000127">
    <property type="entry name" value="Ribose import ATP-binding protein RbsA"/>
    <property type="match status" value="1"/>
</dbReference>
<evidence type="ECO:0000256" key="4">
    <source>
        <dbReference type="ARBA" id="ARBA00022597"/>
    </source>
</evidence>
<reference evidence="11 12" key="1">
    <citation type="journal article" date="2013" name="Genome Announc.">
        <title>Draft Genome Sequence of an Alphaproteobacterium, Caenispirillum salinarum AK4(T), Isolated from a Solar Saltern.</title>
        <authorList>
            <person name="Khatri I."/>
            <person name="Singh A."/>
            <person name="Korpole S."/>
            <person name="Pinnaka A.K."/>
            <person name="Subramanian S."/>
        </authorList>
    </citation>
    <scope>NUCLEOTIDE SEQUENCE [LARGE SCALE GENOMIC DNA]</scope>
    <source>
        <strain evidence="11 12">AK4</strain>
    </source>
</reference>
<keyword evidence="8" id="KW-1278">Translocase</keyword>
<dbReference type="OrthoDB" id="7283113at2"/>
<dbReference type="InterPro" id="IPR003439">
    <property type="entry name" value="ABC_transporter-like_ATP-bd"/>
</dbReference>
<evidence type="ECO:0000256" key="7">
    <source>
        <dbReference type="ARBA" id="ARBA00022840"/>
    </source>
</evidence>
<dbReference type="InterPro" id="IPR017871">
    <property type="entry name" value="ABC_transporter-like_CS"/>
</dbReference>
<dbReference type="CDD" id="cd03215">
    <property type="entry name" value="ABC_Carb_Monos_II"/>
    <property type="match status" value="1"/>
</dbReference>
<dbReference type="GO" id="GO:0016887">
    <property type="term" value="F:ATP hydrolysis activity"/>
    <property type="evidence" value="ECO:0007669"/>
    <property type="project" value="InterPro"/>
</dbReference>
<dbReference type="Proteomes" id="UP000009881">
    <property type="component" value="Unassembled WGS sequence"/>
</dbReference>
<evidence type="ECO:0000259" key="10">
    <source>
        <dbReference type="PROSITE" id="PS50893"/>
    </source>
</evidence>
<name>K9HQP4_9PROT</name>
<keyword evidence="6" id="KW-0547">Nucleotide-binding</keyword>
<proteinExistence type="predicted"/>
<dbReference type="InterPro" id="IPR050107">
    <property type="entry name" value="ABC_carbohydrate_import_ATPase"/>
</dbReference>
<evidence type="ECO:0000256" key="5">
    <source>
        <dbReference type="ARBA" id="ARBA00022737"/>
    </source>
</evidence>
<keyword evidence="5" id="KW-0677">Repeat</keyword>
<evidence type="ECO:0000313" key="12">
    <source>
        <dbReference type="Proteomes" id="UP000009881"/>
    </source>
</evidence>
<comment type="subcellular location">
    <subcellularLocation>
        <location evidence="1">Cell membrane</location>
        <topology evidence="1">Peripheral membrane protein</topology>
    </subcellularLocation>
</comment>
<keyword evidence="2" id="KW-0813">Transport</keyword>
<dbReference type="PROSITE" id="PS50893">
    <property type="entry name" value="ABC_TRANSPORTER_2"/>
    <property type="match status" value="2"/>
</dbReference>
<dbReference type="SUPFAM" id="SSF52540">
    <property type="entry name" value="P-loop containing nucleoside triphosphate hydrolases"/>
    <property type="match status" value="2"/>
</dbReference>
<evidence type="ECO:0000256" key="3">
    <source>
        <dbReference type="ARBA" id="ARBA00022475"/>
    </source>
</evidence>
<dbReference type="GO" id="GO:0005886">
    <property type="term" value="C:plasma membrane"/>
    <property type="evidence" value="ECO:0007669"/>
    <property type="project" value="UniProtKB-SubCell"/>
</dbReference>
<dbReference type="EMBL" id="ANHY01000007">
    <property type="protein sequence ID" value="EKV30736.1"/>
    <property type="molecule type" value="Genomic_DNA"/>
</dbReference>
<dbReference type="PANTHER" id="PTHR43790">
    <property type="entry name" value="CARBOHYDRATE TRANSPORT ATP-BINDING PROTEIN MG119-RELATED"/>
    <property type="match status" value="1"/>
</dbReference>
<protein>
    <submittedName>
        <fullName evidence="11">Sugar ABC transporter, ATP-binding protein</fullName>
    </submittedName>
</protein>
<accession>K9HQP4</accession>
<dbReference type="AlphaFoldDB" id="K9HQP4"/>
<feature type="domain" description="ABC transporter" evidence="10">
    <location>
        <begin position="22"/>
        <end position="253"/>
    </location>
</feature>
<dbReference type="Gene3D" id="3.40.50.300">
    <property type="entry name" value="P-loop containing nucleotide triphosphate hydrolases"/>
    <property type="match status" value="2"/>
</dbReference>
<dbReference type="InterPro" id="IPR003593">
    <property type="entry name" value="AAA+_ATPase"/>
</dbReference>
<keyword evidence="7 11" id="KW-0067">ATP-binding</keyword>
<dbReference type="eggNOG" id="COG3845">
    <property type="taxonomic scope" value="Bacteria"/>
</dbReference>